<dbReference type="SUPFAM" id="SSF51905">
    <property type="entry name" value="FAD/NAD(P)-binding domain"/>
    <property type="match status" value="1"/>
</dbReference>
<gene>
    <name evidence="4" type="ORF">A3H75_02055</name>
</gene>
<dbReference type="PRINTS" id="PR00469">
    <property type="entry name" value="PNDRDTASEII"/>
</dbReference>
<dbReference type="STRING" id="1802410.A3H75_02055"/>
<sequence length="312" mass="33050">MFDLVIIGGSISGVAAAIYAVRRKLNFVLISKDIGGEVLLSGEIYNYPGIPATDGVKMTEAFREQFKYYDMPVEEGVEVLGITQKDGTHVIAAKDSAGKEKTYKTKTVIVATGIHPRTLGIPGEAELRGKGITSCTVCDGPLFKGKVTVTIGAGNSALESAIMMAGIASKVYVISNKPKSEGRGFPKGDAILVDKVLAAPNVEVIYEAQTQEIKGENLVTGVMYKDKNGKSHDIAVQGVMVHIGFIPNSQFIDCVKKDKAGQIVTDKLAQTSCEGIFAAGDVTDIPFKQIAIAGGEGVTACLSAIDYLNKKK</sequence>
<dbReference type="InterPro" id="IPR023753">
    <property type="entry name" value="FAD/NAD-binding_dom"/>
</dbReference>
<evidence type="ECO:0000313" key="5">
    <source>
        <dbReference type="Proteomes" id="UP000176678"/>
    </source>
</evidence>
<keyword evidence="2" id="KW-0560">Oxidoreductase</keyword>
<dbReference type="Pfam" id="PF07992">
    <property type="entry name" value="Pyr_redox_2"/>
    <property type="match status" value="1"/>
</dbReference>
<reference evidence="4 5" key="1">
    <citation type="journal article" date="2016" name="Nat. Commun.">
        <title>Thousands of microbial genomes shed light on interconnected biogeochemical processes in an aquifer system.</title>
        <authorList>
            <person name="Anantharaman K."/>
            <person name="Brown C.T."/>
            <person name="Hug L.A."/>
            <person name="Sharon I."/>
            <person name="Castelle C.J."/>
            <person name="Probst A.J."/>
            <person name="Thomas B.C."/>
            <person name="Singh A."/>
            <person name="Wilkins M.J."/>
            <person name="Karaoz U."/>
            <person name="Brodie E.L."/>
            <person name="Williams K.H."/>
            <person name="Hubbard S.S."/>
            <person name="Banfield J.F."/>
        </authorList>
    </citation>
    <scope>NUCLEOTIDE SEQUENCE [LARGE SCALE GENOMIC DNA]</scope>
</reference>
<evidence type="ECO:0000259" key="3">
    <source>
        <dbReference type="Pfam" id="PF07992"/>
    </source>
</evidence>
<dbReference type="EMBL" id="MGES01000022">
    <property type="protein sequence ID" value="OGL88896.1"/>
    <property type="molecule type" value="Genomic_DNA"/>
</dbReference>
<organism evidence="4 5">
    <name type="scientific">Candidatus Uhrbacteria bacterium RIFCSPLOWO2_02_FULL_51_9</name>
    <dbReference type="NCBI Taxonomy" id="1802410"/>
    <lineage>
        <taxon>Bacteria</taxon>
        <taxon>Candidatus Uhriibacteriota</taxon>
    </lineage>
</organism>
<dbReference type="InterPro" id="IPR036188">
    <property type="entry name" value="FAD/NAD-bd_sf"/>
</dbReference>
<dbReference type="InterPro" id="IPR050097">
    <property type="entry name" value="Ferredoxin-NADP_redctase_2"/>
</dbReference>
<evidence type="ECO:0000313" key="4">
    <source>
        <dbReference type="EMBL" id="OGL88896.1"/>
    </source>
</evidence>
<proteinExistence type="predicted"/>
<dbReference type="GO" id="GO:0016491">
    <property type="term" value="F:oxidoreductase activity"/>
    <property type="evidence" value="ECO:0007669"/>
    <property type="project" value="UniProtKB-KW"/>
</dbReference>
<dbReference type="PRINTS" id="PR00368">
    <property type="entry name" value="FADPNR"/>
</dbReference>
<dbReference type="Proteomes" id="UP000176678">
    <property type="component" value="Unassembled WGS sequence"/>
</dbReference>
<keyword evidence="1" id="KW-0285">Flavoprotein</keyword>
<dbReference type="Gene3D" id="3.50.50.60">
    <property type="entry name" value="FAD/NAD(P)-binding domain"/>
    <property type="match status" value="2"/>
</dbReference>
<name>A0A1F7VEG2_9BACT</name>
<accession>A0A1F7VEG2</accession>
<feature type="domain" description="FAD/NAD(P)-binding" evidence="3">
    <location>
        <begin position="2"/>
        <end position="293"/>
    </location>
</feature>
<dbReference type="AlphaFoldDB" id="A0A1F7VEG2"/>
<evidence type="ECO:0000256" key="2">
    <source>
        <dbReference type="ARBA" id="ARBA00023002"/>
    </source>
</evidence>
<dbReference type="PANTHER" id="PTHR48105">
    <property type="entry name" value="THIOREDOXIN REDUCTASE 1-RELATED-RELATED"/>
    <property type="match status" value="1"/>
</dbReference>
<protein>
    <recommendedName>
        <fullName evidence="3">FAD/NAD(P)-binding domain-containing protein</fullName>
    </recommendedName>
</protein>
<evidence type="ECO:0000256" key="1">
    <source>
        <dbReference type="ARBA" id="ARBA00022630"/>
    </source>
</evidence>
<comment type="caution">
    <text evidence="4">The sequence shown here is derived from an EMBL/GenBank/DDBJ whole genome shotgun (WGS) entry which is preliminary data.</text>
</comment>